<organism evidence="1 5">
    <name type="scientific">Rotaria socialis</name>
    <dbReference type="NCBI Taxonomy" id="392032"/>
    <lineage>
        <taxon>Eukaryota</taxon>
        <taxon>Metazoa</taxon>
        <taxon>Spiralia</taxon>
        <taxon>Gnathifera</taxon>
        <taxon>Rotifera</taxon>
        <taxon>Eurotatoria</taxon>
        <taxon>Bdelloidea</taxon>
        <taxon>Philodinida</taxon>
        <taxon>Philodinidae</taxon>
        <taxon>Rotaria</taxon>
    </lineage>
</organism>
<evidence type="ECO:0000313" key="4">
    <source>
        <dbReference type="EMBL" id="CAF4689034.1"/>
    </source>
</evidence>
<name>A0A818PLK3_9BILA</name>
<reference evidence="1" key="1">
    <citation type="submission" date="2021-02" db="EMBL/GenBank/DDBJ databases">
        <authorList>
            <person name="Nowell W R."/>
        </authorList>
    </citation>
    <scope>NUCLEOTIDE SEQUENCE</scope>
</reference>
<dbReference type="Proteomes" id="UP000663848">
    <property type="component" value="Unassembled WGS sequence"/>
</dbReference>
<dbReference type="EMBL" id="CAJOBS010001108">
    <property type="protein sequence ID" value="CAF4689034.1"/>
    <property type="molecule type" value="Genomic_DNA"/>
</dbReference>
<dbReference type="Proteomes" id="UP000663869">
    <property type="component" value="Unassembled WGS sequence"/>
</dbReference>
<dbReference type="Proteomes" id="UP000663862">
    <property type="component" value="Unassembled WGS sequence"/>
</dbReference>
<gene>
    <name evidence="1" type="ORF">FME351_LOCUS23259</name>
    <name evidence="3" type="ORF">QYT958_LOCUS3399</name>
    <name evidence="4" type="ORF">TOA249_LOCUS16340</name>
    <name evidence="2" type="ORF">TSG867_LOCUS14880</name>
</gene>
<dbReference type="EMBL" id="CAJOBQ010000845">
    <property type="protein sequence ID" value="CAF4425201.1"/>
    <property type="molecule type" value="Genomic_DNA"/>
</dbReference>
<evidence type="ECO:0000313" key="1">
    <source>
        <dbReference type="EMBL" id="CAF3627357.1"/>
    </source>
</evidence>
<dbReference type="EMBL" id="CAJOBR010000239">
    <property type="protein sequence ID" value="CAF4485356.1"/>
    <property type="molecule type" value="Genomic_DNA"/>
</dbReference>
<dbReference type="Proteomes" id="UP000663838">
    <property type="component" value="Unassembled WGS sequence"/>
</dbReference>
<comment type="caution">
    <text evidence="1">The sequence shown here is derived from an EMBL/GenBank/DDBJ whole genome shotgun (WGS) entry which is preliminary data.</text>
</comment>
<protein>
    <submittedName>
        <fullName evidence="1">Uncharacterized protein</fullName>
    </submittedName>
</protein>
<sequence length="112" mass="13503">MPRLQRLRLWRQDDFPWTSIRPTCDADQRSSRYGCFILRWLKSLKTPESIAQHTTIFEQDLGQLVEALKEFTLIDIYGEIHYEKVESYRLMAETRFPKSRVEVDTSRFCLWI</sequence>
<proteinExistence type="predicted"/>
<accession>A0A818PLK3</accession>
<dbReference type="EMBL" id="CAJNYU010003040">
    <property type="protein sequence ID" value="CAF3627357.1"/>
    <property type="molecule type" value="Genomic_DNA"/>
</dbReference>
<evidence type="ECO:0000313" key="5">
    <source>
        <dbReference type="Proteomes" id="UP000663869"/>
    </source>
</evidence>
<dbReference type="AlphaFoldDB" id="A0A818PLK3"/>
<evidence type="ECO:0000313" key="3">
    <source>
        <dbReference type="EMBL" id="CAF4485356.1"/>
    </source>
</evidence>
<evidence type="ECO:0000313" key="2">
    <source>
        <dbReference type="EMBL" id="CAF4425201.1"/>
    </source>
</evidence>